<gene>
    <name evidence="1" type="ORF">BJ085DRAFT_32868</name>
</gene>
<dbReference type="EMBL" id="ML003544">
    <property type="protein sequence ID" value="RKP33811.1"/>
    <property type="molecule type" value="Genomic_DNA"/>
</dbReference>
<evidence type="ECO:0000313" key="1">
    <source>
        <dbReference type="EMBL" id="RKP33811.1"/>
    </source>
</evidence>
<organism evidence="1 2">
    <name type="scientific">Dimargaris cristalligena</name>
    <dbReference type="NCBI Taxonomy" id="215637"/>
    <lineage>
        <taxon>Eukaryota</taxon>
        <taxon>Fungi</taxon>
        <taxon>Fungi incertae sedis</taxon>
        <taxon>Zoopagomycota</taxon>
        <taxon>Kickxellomycotina</taxon>
        <taxon>Dimargaritomycetes</taxon>
        <taxon>Dimargaritales</taxon>
        <taxon>Dimargaritaceae</taxon>
        <taxon>Dimargaris</taxon>
    </lineage>
</organism>
<dbReference type="AlphaFoldDB" id="A0A4P9ZMK4"/>
<name>A0A4P9ZMK4_9FUNG</name>
<proteinExistence type="predicted"/>
<accession>A0A4P9ZMK4</accession>
<evidence type="ECO:0000313" key="2">
    <source>
        <dbReference type="Proteomes" id="UP000268162"/>
    </source>
</evidence>
<dbReference type="Proteomes" id="UP000268162">
    <property type="component" value="Unassembled WGS sequence"/>
</dbReference>
<reference evidence="2" key="1">
    <citation type="journal article" date="2018" name="Nat. Microbiol.">
        <title>Leveraging single-cell genomics to expand the fungal tree of life.</title>
        <authorList>
            <person name="Ahrendt S.R."/>
            <person name="Quandt C.A."/>
            <person name="Ciobanu D."/>
            <person name="Clum A."/>
            <person name="Salamov A."/>
            <person name="Andreopoulos B."/>
            <person name="Cheng J.F."/>
            <person name="Woyke T."/>
            <person name="Pelin A."/>
            <person name="Henrissat B."/>
            <person name="Reynolds N.K."/>
            <person name="Benny G.L."/>
            <person name="Smith M.E."/>
            <person name="James T.Y."/>
            <person name="Grigoriev I.V."/>
        </authorList>
    </citation>
    <scope>NUCLEOTIDE SEQUENCE [LARGE SCALE GENOMIC DNA]</scope>
    <source>
        <strain evidence="2">RSA 468</strain>
    </source>
</reference>
<protein>
    <submittedName>
        <fullName evidence="1">Uncharacterized protein</fullName>
    </submittedName>
</protein>
<sequence>MSDWGSVVDGLIELPKTEAESIELVSLLSSYYSQICELFSLPYAEIHVWCPRALFSYKQLSQQKVVYDFLNPNIPLGAVTRLAKPPCTIPCTQDLHTIAGSAGRLSCPKHPSPLRLGISGTIFYPCGANSFTRFQLIPCYWTRVSPWFIL</sequence>
<keyword evidence="2" id="KW-1185">Reference proteome</keyword>